<sequence length="33" mass="4167">MNNFEERKKRENNYTLYIYVRAKSMKKENKNIL</sequence>
<dbReference type="Proteomes" id="UP000095766">
    <property type="component" value="Unassembled WGS sequence"/>
</dbReference>
<evidence type="ECO:0000313" key="1">
    <source>
        <dbReference type="EMBL" id="CUP22575.1"/>
    </source>
</evidence>
<dbReference type="EMBL" id="CZAO01000004">
    <property type="protein sequence ID" value="CUP22575.1"/>
    <property type="molecule type" value="Genomic_DNA"/>
</dbReference>
<accession>A0A174HT06</accession>
<name>A0A174HT06_BACUN</name>
<reference evidence="1 2" key="1">
    <citation type="submission" date="2015-09" db="EMBL/GenBank/DDBJ databases">
        <authorList>
            <consortium name="Pathogen Informatics"/>
        </authorList>
    </citation>
    <scope>NUCLEOTIDE SEQUENCE [LARGE SCALE GENOMIC DNA]</scope>
    <source>
        <strain evidence="1 2">2789STDY5834898</strain>
    </source>
</reference>
<protein>
    <submittedName>
        <fullName evidence="1">Uncharacterized protein</fullName>
    </submittedName>
</protein>
<evidence type="ECO:0000313" key="2">
    <source>
        <dbReference type="Proteomes" id="UP000095766"/>
    </source>
</evidence>
<gene>
    <name evidence="1" type="ORF">ERS852510_01100</name>
</gene>
<dbReference type="AlphaFoldDB" id="A0A174HT06"/>
<organism evidence="1 2">
    <name type="scientific">Bacteroides uniformis</name>
    <dbReference type="NCBI Taxonomy" id="820"/>
    <lineage>
        <taxon>Bacteria</taxon>
        <taxon>Pseudomonadati</taxon>
        <taxon>Bacteroidota</taxon>
        <taxon>Bacteroidia</taxon>
        <taxon>Bacteroidales</taxon>
        <taxon>Bacteroidaceae</taxon>
        <taxon>Bacteroides</taxon>
    </lineage>
</organism>
<proteinExistence type="predicted"/>